<protein>
    <submittedName>
        <fullName evidence="7">RagB/SusD family nutrient uptake outer membrane protein</fullName>
    </submittedName>
</protein>
<dbReference type="Pfam" id="PF07980">
    <property type="entry name" value="SusD_RagB"/>
    <property type="match status" value="1"/>
</dbReference>
<evidence type="ECO:0000259" key="6">
    <source>
        <dbReference type="Pfam" id="PF14322"/>
    </source>
</evidence>
<dbReference type="InterPro" id="IPR012944">
    <property type="entry name" value="SusD_RagB_dom"/>
</dbReference>
<keyword evidence="4" id="KW-0998">Cell outer membrane</keyword>
<sequence>MKIKKYLIVLCGALLFFSSCHEDFLTEKVYSSITPLNFYSTEADAQAALVSVYNSLRQNNSWSRQIILGAEYPGDATWHNNSGEAWRSEMDQFSWTTSSTGFIQIWSELYKLINRANTVLVNIENVTFSTPGSKDQIIGETKFLRGLAYLYLIRFFEHIPLVTEESAVDLEPTNVGTDDAVWQLIFSDFEYAKSVLKSKYTGADVGRATAGAAQTMLAKAYLSIAGKPWNKTEYWARAAQESKAIIDNTSYGYNLESDYGKVFSLENEHGSEYIFSVEYESNIGCGWDFPTFTGIRSGDQVRLDGWSSLTVEEEFFNSMAVDDKRREATFVISYYGVNNPDIHYTYPGNISIPHYNKFIDRDDVGSGTGDHALNFYITRFPDVLLMHSEAENEVGGPSANAVSGINRVRERAGLPPLDPSKYTKESLREVILNERMLEFCEEGHAWFDMKRTGLMEKRVSKYKVESKHYVFPIPQNELDVNKNLVQNDLYK</sequence>
<dbReference type="InterPro" id="IPR011990">
    <property type="entry name" value="TPR-like_helical_dom_sf"/>
</dbReference>
<evidence type="ECO:0000256" key="1">
    <source>
        <dbReference type="ARBA" id="ARBA00004442"/>
    </source>
</evidence>
<dbReference type="SUPFAM" id="SSF48452">
    <property type="entry name" value="TPR-like"/>
    <property type="match status" value="1"/>
</dbReference>
<feature type="domain" description="SusD-like N-terminal" evidence="6">
    <location>
        <begin position="23"/>
        <end position="222"/>
    </location>
</feature>
<dbReference type="PROSITE" id="PS51257">
    <property type="entry name" value="PROKAR_LIPOPROTEIN"/>
    <property type="match status" value="1"/>
</dbReference>
<accession>A0A5J4RJ66</accession>
<keyword evidence="3" id="KW-0472">Membrane</keyword>
<gene>
    <name evidence="7" type="ORF">EZS27_018374</name>
</gene>
<evidence type="ECO:0000256" key="2">
    <source>
        <dbReference type="ARBA" id="ARBA00022729"/>
    </source>
</evidence>
<comment type="caution">
    <text evidence="7">The sequence shown here is derived from an EMBL/GenBank/DDBJ whole genome shotgun (WGS) entry which is preliminary data.</text>
</comment>
<evidence type="ECO:0000313" key="7">
    <source>
        <dbReference type="EMBL" id="KAA6333190.1"/>
    </source>
</evidence>
<evidence type="ECO:0000259" key="5">
    <source>
        <dbReference type="Pfam" id="PF07980"/>
    </source>
</evidence>
<feature type="domain" description="RagB/SusD" evidence="5">
    <location>
        <begin position="272"/>
        <end position="490"/>
    </location>
</feature>
<keyword evidence="2" id="KW-0732">Signal</keyword>
<dbReference type="AlphaFoldDB" id="A0A5J4RJ66"/>
<name>A0A5J4RJ66_9ZZZZ</name>
<reference evidence="7" key="1">
    <citation type="submission" date="2019-03" db="EMBL/GenBank/DDBJ databases">
        <title>Single cell metagenomics reveals metabolic interactions within the superorganism composed of flagellate Streblomastix strix and complex community of Bacteroidetes bacteria on its surface.</title>
        <authorList>
            <person name="Treitli S.C."/>
            <person name="Kolisko M."/>
            <person name="Husnik F."/>
            <person name="Keeling P."/>
            <person name="Hampl V."/>
        </authorList>
    </citation>
    <scope>NUCLEOTIDE SEQUENCE</scope>
    <source>
        <strain evidence="7">STM</strain>
    </source>
</reference>
<evidence type="ECO:0000256" key="3">
    <source>
        <dbReference type="ARBA" id="ARBA00023136"/>
    </source>
</evidence>
<dbReference type="InterPro" id="IPR033985">
    <property type="entry name" value="SusD-like_N"/>
</dbReference>
<dbReference type="EMBL" id="SNRY01001144">
    <property type="protein sequence ID" value="KAA6333190.1"/>
    <property type="molecule type" value="Genomic_DNA"/>
</dbReference>
<dbReference type="Pfam" id="PF14322">
    <property type="entry name" value="SusD-like_3"/>
    <property type="match status" value="1"/>
</dbReference>
<dbReference type="GO" id="GO:0009279">
    <property type="term" value="C:cell outer membrane"/>
    <property type="evidence" value="ECO:0007669"/>
    <property type="project" value="UniProtKB-SubCell"/>
</dbReference>
<comment type="subcellular location">
    <subcellularLocation>
        <location evidence="1">Cell outer membrane</location>
    </subcellularLocation>
</comment>
<dbReference type="CDD" id="cd08977">
    <property type="entry name" value="SusD"/>
    <property type="match status" value="1"/>
</dbReference>
<organism evidence="7">
    <name type="scientific">termite gut metagenome</name>
    <dbReference type="NCBI Taxonomy" id="433724"/>
    <lineage>
        <taxon>unclassified sequences</taxon>
        <taxon>metagenomes</taxon>
        <taxon>organismal metagenomes</taxon>
    </lineage>
</organism>
<proteinExistence type="predicted"/>
<dbReference type="Gene3D" id="1.25.40.390">
    <property type="match status" value="1"/>
</dbReference>
<evidence type="ECO:0000256" key="4">
    <source>
        <dbReference type="ARBA" id="ARBA00023237"/>
    </source>
</evidence>